<dbReference type="RefSeq" id="WP_142604220.1">
    <property type="nucleotide sequence ID" value="NZ_FXSZ01000007.1"/>
</dbReference>
<dbReference type="Proteomes" id="UP000315971">
    <property type="component" value="Unassembled WGS sequence"/>
</dbReference>
<sequence>MKTLLVPTDFSEAASKAIKYATDFALLNNYKIKLLHINQTVSDPNMPPELVVDILDQQEQSSKEHIAKLKEDLENQGIQVDATVLRGFSIAGEIETVIKENKVDMVVMGTRGTSDIIEKLLGSNASWVMDSVHCPVLVVPQKTEVKPIKKIVFATQFRSPEAEFLNQTIEYAKKLDAEVTVLKINTHDEDEGLLNELNIVSQSQHSRIVVRNAPSVSAGLIGYLENNEVDLLTVIAHKRNLLEKVFTPSLTKKLAEHIHVPLLAYHI</sequence>
<keyword evidence="4" id="KW-1185">Reference proteome</keyword>
<dbReference type="SUPFAM" id="SSF52402">
    <property type="entry name" value="Adenine nucleotide alpha hydrolases-like"/>
    <property type="match status" value="2"/>
</dbReference>
<dbReference type="Pfam" id="PF00582">
    <property type="entry name" value="Usp"/>
    <property type="match status" value="1"/>
</dbReference>
<proteinExistence type="inferred from homology"/>
<dbReference type="OrthoDB" id="9788959at2"/>
<organism evidence="3 4">
    <name type="scientific">Solitalea koreensis</name>
    <dbReference type="NCBI Taxonomy" id="543615"/>
    <lineage>
        <taxon>Bacteria</taxon>
        <taxon>Pseudomonadati</taxon>
        <taxon>Bacteroidota</taxon>
        <taxon>Sphingobacteriia</taxon>
        <taxon>Sphingobacteriales</taxon>
        <taxon>Sphingobacteriaceae</taxon>
        <taxon>Solitalea</taxon>
    </lineage>
</organism>
<dbReference type="AlphaFoldDB" id="A0A521DIW4"/>
<evidence type="ECO:0000256" key="1">
    <source>
        <dbReference type="ARBA" id="ARBA00008791"/>
    </source>
</evidence>
<dbReference type="PRINTS" id="PR01438">
    <property type="entry name" value="UNVRSLSTRESS"/>
</dbReference>
<accession>A0A521DIW4</accession>
<dbReference type="Gene3D" id="3.40.50.620">
    <property type="entry name" value="HUPs"/>
    <property type="match status" value="2"/>
</dbReference>
<evidence type="ECO:0000259" key="2">
    <source>
        <dbReference type="Pfam" id="PF00582"/>
    </source>
</evidence>
<comment type="similarity">
    <text evidence="1">Belongs to the universal stress protein A family.</text>
</comment>
<feature type="domain" description="UspA" evidence="2">
    <location>
        <begin position="1"/>
        <end position="140"/>
    </location>
</feature>
<dbReference type="EMBL" id="FXSZ01000007">
    <property type="protein sequence ID" value="SMO71532.1"/>
    <property type="molecule type" value="Genomic_DNA"/>
</dbReference>
<dbReference type="PANTHER" id="PTHR46268:SF6">
    <property type="entry name" value="UNIVERSAL STRESS PROTEIN UP12"/>
    <property type="match status" value="1"/>
</dbReference>
<dbReference type="InterPro" id="IPR006015">
    <property type="entry name" value="Universal_stress_UspA"/>
</dbReference>
<reference evidence="3 4" key="1">
    <citation type="submission" date="2017-05" db="EMBL/GenBank/DDBJ databases">
        <authorList>
            <person name="Varghese N."/>
            <person name="Submissions S."/>
        </authorList>
    </citation>
    <scope>NUCLEOTIDE SEQUENCE [LARGE SCALE GENOMIC DNA]</scope>
    <source>
        <strain evidence="3 4">DSM 21342</strain>
    </source>
</reference>
<name>A0A521DIW4_9SPHI</name>
<dbReference type="InterPro" id="IPR006016">
    <property type="entry name" value="UspA"/>
</dbReference>
<protein>
    <submittedName>
        <fullName evidence="3">Nucleotide-binding universal stress protein, UspA family</fullName>
    </submittedName>
</protein>
<dbReference type="InterPro" id="IPR014729">
    <property type="entry name" value="Rossmann-like_a/b/a_fold"/>
</dbReference>
<evidence type="ECO:0000313" key="3">
    <source>
        <dbReference type="EMBL" id="SMO71532.1"/>
    </source>
</evidence>
<dbReference type="CDD" id="cd00293">
    <property type="entry name" value="USP-like"/>
    <property type="match status" value="1"/>
</dbReference>
<dbReference type="PANTHER" id="PTHR46268">
    <property type="entry name" value="STRESS RESPONSE PROTEIN NHAX"/>
    <property type="match status" value="1"/>
</dbReference>
<evidence type="ECO:0000313" key="4">
    <source>
        <dbReference type="Proteomes" id="UP000315971"/>
    </source>
</evidence>
<gene>
    <name evidence="3" type="ORF">SAMN06265350_10728</name>
</gene>